<dbReference type="UniPathway" id="UPA00253"/>
<dbReference type="InterPro" id="IPR036068">
    <property type="entry name" value="Nicotinate_pribotase-like_C"/>
</dbReference>
<evidence type="ECO:0000313" key="3">
    <source>
        <dbReference type="EMBL" id="RMB90042.1"/>
    </source>
</evidence>
<evidence type="ECO:0000313" key="4">
    <source>
        <dbReference type="Proteomes" id="UP000269221"/>
    </source>
</evidence>
<accession>A0A3M0INP7</accession>
<dbReference type="STRING" id="333673.A0A3M0INP7"/>
<dbReference type="InterPro" id="IPR013785">
    <property type="entry name" value="Aldolase_TIM"/>
</dbReference>
<feature type="region of interest" description="Disordered" evidence="2">
    <location>
        <begin position="146"/>
        <end position="176"/>
    </location>
</feature>
<dbReference type="OrthoDB" id="10595297at2759"/>
<dbReference type="AlphaFoldDB" id="A0A3M0INP7"/>
<name>A0A3M0INP7_HIRRU</name>
<evidence type="ECO:0000256" key="1">
    <source>
        <dbReference type="ARBA" id="ARBA00004790"/>
    </source>
</evidence>
<proteinExistence type="predicted"/>
<keyword evidence="4" id="KW-1185">Reference proteome</keyword>
<evidence type="ECO:0000256" key="2">
    <source>
        <dbReference type="SAM" id="MobiDB-lite"/>
    </source>
</evidence>
<dbReference type="Gene3D" id="3.20.20.70">
    <property type="entry name" value="Aldolase class I"/>
    <property type="match status" value="1"/>
</dbReference>
<dbReference type="GO" id="GO:0009435">
    <property type="term" value="P:NAD+ biosynthetic process"/>
    <property type="evidence" value="ECO:0007669"/>
    <property type="project" value="UniProtKB-UniPathway"/>
</dbReference>
<dbReference type="EMBL" id="QRBI01000261">
    <property type="protein sequence ID" value="RMB90042.1"/>
    <property type="molecule type" value="Genomic_DNA"/>
</dbReference>
<dbReference type="SUPFAM" id="SSF51690">
    <property type="entry name" value="Nicotinate/Quinolinate PRTase C-terminal domain-like"/>
    <property type="match status" value="1"/>
</dbReference>
<comment type="caution">
    <text evidence="3">The sequence shown here is derived from an EMBL/GenBank/DDBJ whole genome shotgun (WGS) entry which is preliminary data.</text>
</comment>
<dbReference type="Proteomes" id="UP000269221">
    <property type="component" value="Unassembled WGS sequence"/>
</dbReference>
<reference evidence="3 4" key="1">
    <citation type="submission" date="2018-07" db="EMBL/GenBank/DDBJ databases">
        <title>A high quality draft genome assembly of the barn swallow (H. rustica rustica).</title>
        <authorList>
            <person name="Formenti G."/>
            <person name="Chiara M."/>
            <person name="Poveda L."/>
            <person name="Francoijs K.-J."/>
            <person name="Bonisoli-Alquati A."/>
            <person name="Canova L."/>
            <person name="Gianfranceschi L."/>
            <person name="Horner D.S."/>
            <person name="Saino N."/>
        </authorList>
    </citation>
    <scope>NUCLEOTIDE SEQUENCE [LARGE SCALE GENOMIC DNA]</scope>
    <source>
        <strain evidence="3">Chelidonia</strain>
        <tissue evidence="3">Blood</tissue>
    </source>
</reference>
<feature type="compositionally biased region" description="Basic and acidic residues" evidence="2">
    <location>
        <begin position="146"/>
        <end position="163"/>
    </location>
</feature>
<sequence>MATTTITTMRSMMPPCPSYVSPMSSSMAKKPPSTTFHPLSMSCHEPTPIDLGQEPIPGPNVSNHHVPLCPRGVTHPPVPSKMILGVRRAGGFTRRLGVESSSADEALAAAGAGADIVLLDNLAPQHCWHVLKSQCHELRAKEEQLARDREQGWQELGLQEKEPCGSSGTKRSRGQG</sequence>
<organism evidence="3 4">
    <name type="scientific">Hirundo rustica rustica</name>
    <dbReference type="NCBI Taxonomy" id="333673"/>
    <lineage>
        <taxon>Eukaryota</taxon>
        <taxon>Metazoa</taxon>
        <taxon>Chordata</taxon>
        <taxon>Craniata</taxon>
        <taxon>Vertebrata</taxon>
        <taxon>Euteleostomi</taxon>
        <taxon>Archelosauria</taxon>
        <taxon>Archosauria</taxon>
        <taxon>Dinosauria</taxon>
        <taxon>Saurischia</taxon>
        <taxon>Theropoda</taxon>
        <taxon>Coelurosauria</taxon>
        <taxon>Aves</taxon>
        <taxon>Neognathae</taxon>
        <taxon>Neoaves</taxon>
        <taxon>Telluraves</taxon>
        <taxon>Australaves</taxon>
        <taxon>Passeriformes</taxon>
        <taxon>Sylvioidea</taxon>
        <taxon>Hirundinidae</taxon>
        <taxon>Hirundo</taxon>
    </lineage>
</organism>
<protein>
    <submittedName>
        <fullName evidence="3">Uncharacterized protein</fullName>
    </submittedName>
</protein>
<comment type="pathway">
    <text evidence="1">Cofactor biosynthesis; NAD(+) biosynthesis.</text>
</comment>
<gene>
    <name evidence="3" type="ORF">DUI87_33553</name>
</gene>